<comment type="subcellular location">
    <subcellularLocation>
        <location evidence="2 9">Cytoplasm</location>
    </subcellularLocation>
</comment>
<comment type="similarity">
    <text evidence="3 9">Belongs to the SIS family. GmhA subfamily.</text>
</comment>
<evidence type="ECO:0000313" key="12">
    <source>
        <dbReference type="Proteomes" id="UP000182379"/>
    </source>
</evidence>
<dbReference type="AlphaFoldDB" id="A0A1H2ZE22"/>
<dbReference type="NCBIfam" id="TIGR00441">
    <property type="entry name" value="gmhA"/>
    <property type="match status" value="1"/>
</dbReference>
<feature type="binding site" evidence="9">
    <location>
        <position position="71"/>
    </location>
    <ligand>
        <name>substrate</name>
    </ligand>
</feature>
<keyword evidence="6 9" id="KW-0862">Zinc</keyword>
<keyword evidence="7 9" id="KW-0413">Isomerase</keyword>
<keyword evidence="5 9" id="KW-0479">Metal-binding</keyword>
<dbReference type="SUPFAM" id="SSF53697">
    <property type="entry name" value="SIS domain"/>
    <property type="match status" value="1"/>
</dbReference>
<feature type="binding site" evidence="9">
    <location>
        <begin position="58"/>
        <end position="60"/>
    </location>
    <ligand>
        <name>substrate</name>
    </ligand>
</feature>
<dbReference type="GO" id="GO:2001061">
    <property type="term" value="P:D-glycero-D-manno-heptose 7-phosphate biosynthetic process"/>
    <property type="evidence" value="ECO:0007669"/>
    <property type="project" value="UniProtKB-UniPathway"/>
</dbReference>
<evidence type="ECO:0000256" key="7">
    <source>
        <dbReference type="ARBA" id="ARBA00023235"/>
    </source>
</evidence>
<dbReference type="InterPro" id="IPR050099">
    <property type="entry name" value="SIS_GmhA/DiaA_subfam"/>
</dbReference>
<feature type="binding site" evidence="9">
    <location>
        <position position="186"/>
    </location>
    <ligand>
        <name>Zn(2+)</name>
        <dbReference type="ChEBI" id="CHEBI:29105"/>
    </ligand>
</feature>
<dbReference type="GO" id="GO:0005975">
    <property type="term" value="P:carbohydrate metabolic process"/>
    <property type="evidence" value="ECO:0007669"/>
    <property type="project" value="UniProtKB-UniRule"/>
</dbReference>
<evidence type="ECO:0000313" key="11">
    <source>
        <dbReference type="EMBL" id="SDX15631.1"/>
    </source>
</evidence>
<name>A0A1H2ZE22_ACIFE</name>
<evidence type="ECO:0000256" key="1">
    <source>
        <dbReference type="ARBA" id="ARBA00000348"/>
    </source>
</evidence>
<feature type="binding site" evidence="9">
    <location>
        <position position="67"/>
    </location>
    <ligand>
        <name>Zn(2+)</name>
        <dbReference type="ChEBI" id="CHEBI:29105"/>
    </ligand>
</feature>
<comment type="caution">
    <text evidence="11">The sequence shown here is derived from an EMBL/GenBank/DDBJ whole genome shotgun (WGS) entry which is preliminary data.</text>
</comment>
<evidence type="ECO:0000256" key="4">
    <source>
        <dbReference type="ARBA" id="ARBA00022490"/>
    </source>
</evidence>
<comment type="miscellaneous">
    <text evidence="9">The reaction produces a racemic mixture of D-glycero-alpha-D-manno-heptose 7-phosphate and D-glycero-beta-D-manno-heptose 7-phosphate.</text>
</comment>
<dbReference type="InterPro" id="IPR046348">
    <property type="entry name" value="SIS_dom_sf"/>
</dbReference>
<dbReference type="GO" id="GO:0005737">
    <property type="term" value="C:cytoplasm"/>
    <property type="evidence" value="ECO:0007669"/>
    <property type="project" value="UniProtKB-SubCell"/>
</dbReference>
<proteinExistence type="inferred from homology"/>
<evidence type="ECO:0000259" key="10">
    <source>
        <dbReference type="PROSITE" id="PS51464"/>
    </source>
</evidence>
<feature type="binding site" evidence="9">
    <location>
        <position position="178"/>
    </location>
    <ligand>
        <name>Zn(2+)</name>
        <dbReference type="ChEBI" id="CHEBI:29105"/>
    </ligand>
</feature>
<feature type="binding site" evidence="9">
    <location>
        <position position="71"/>
    </location>
    <ligand>
        <name>Zn(2+)</name>
        <dbReference type="ChEBI" id="CHEBI:29105"/>
    </ligand>
</feature>
<evidence type="ECO:0000256" key="9">
    <source>
        <dbReference type="HAMAP-Rule" id="MF_00067"/>
    </source>
</evidence>
<dbReference type="GO" id="GO:0008270">
    <property type="term" value="F:zinc ion binding"/>
    <property type="evidence" value="ECO:0007669"/>
    <property type="project" value="UniProtKB-UniRule"/>
</dbReference>
<protein>
    <recommendedName>
        <fullName evidence="9">Phosphoheptose isomerase</fullName>
        <ecNumber evidence="9">5.3.1.28</ecNumber>
    </recommendedName>
    <alternativeName>
        <fullName evidence="9">Sedoheptulose 7-phosphate isomerase</fullName>
    </alternativeName>
</protein>
<dbReference type="CDD" id="cd05006">
    <property type="entry name" value="SIS_GmhA"/>
    <property type="match status" value="1"/>
</dbReference>
<dbReference type="Gene3D" id="3.40.50.10490">
    <property type="entry name" value="Glucose-6-phosphate isomerase like protein, domain 1"/>
    <property type="match status" value="1"/>
</dbReference>
<sequence length="196" mass="20549">MTSIGGKAQELIGARLLEHEKLVHKVMGSKRLLKAIEEAAGLISLTLASGGKVMFCGNGGSAADAQHWAAEIVGRFQKERPGMAALALTTDTSILTAIGNDYGYDRIFARQVEGLGREGDVLVGISTSGNSGNVLAAIETARAKGIRVIGFTAKGGGKMADLCDVLLDVPSVNTARAQEIHEIMGHIICELVEDYA</sequence>
<dbReference type="RefSeq" id="WP_074707363.1">
    <property type="nucleotide sequence ID" value="NZ_CALAKB010000017.1"/>
</dbReference>
<dbReference type="InterPro" id="IPR035461">
    <property type="entry name" value="GmhA/DiaA"/>
</dbReference>
<evidence type="ECO:0000256" key="3">
    <source>
        <dbReference type="ARBA" id="ARBA00009894"/>
    </source>
</evidence>
<feature type="domain" description="SIS" evidence="10">
    <location>
        <begin position="43"/>
        <end position="196"/>
    </location>
</feature>
<dbReference type="Proteomes" id="UP000182379">
    <property type="component" value="Unassembled WGS sequence"/>
</dbReference>
<feature type="binding site" evidence="9">
    <location>
        <position position="131"/>
    </location>
    <ligand>
        <name>substrate</name>
    </ligand>
</feature>
<evidence type="ECO:0000256" key="2">
    <source>
        <dbReference type="ARBA" id="ARBA00004496"/>
    </source>
</evidence>
<comment type="catalytic activity">
    <reaction evidence="1 9">
        <text>2 D-sedoheptulose 7-phosphate = D-glycero-alpha-D-manno-heptose 7-phosphate + D-glycero-beta-D-manno-heptose 7-phosphate</text>
        <dbReference type="Rhea" id="RHEA:27489"/>
        <dbReference type="ChEBI" id="CHEBI:57483"/>
        <dbReference type="ChEBI" id="CHEBI:60203"/>
        <dbReference type="ChEBI" id="CHEBI:60204"/>
        <dbReference type="EC" id="5.3.1.28"/>
    </reaction>
</comment>
<feature type="binding site" evidence="9">
    <location>
        <position position="178"/>
    </location>
    <ligand>
        <name>substrate</name>
    </ligand>
</feature>
<evidence type="ECO:0000256" key="6">
    <source>
        <dbReference type="ARBA" id="ARBA00022833"/>
    </source>
</evidence>
<dbReference type="GO" id="GO:0097367">
    <property type="term" value="F:carbohydrate derivative binding"/>
    <property type="evidence" value="ECO:0007669"/>
    <property type="project" value="InterPro"/>
</dbReference>
<keyword evidence="8 9" id="KW-0119">Carbohydrate metabolism</keyword>
<accession>A0A1H2ZE22</accession>
<dbReference type="EMBL" id="FNOP01000014">
    <property type="protein sequence ID" value="SDX15631.1"/>
    <property type="molecule type" value="Genomic_DNA"/>
</dbReference>
<evidence type="ECO:0000256" key="8">
    <source>
        <dbReference type="ARBA" id="ARBA00023277"/>
    </source>
</evidence>
<gene>
    <name evidence="9" type="primary">gmhA</name>
    <name evidence="11" type="ORF">SAMN05216495_11459</name>
</gene>
<dbReference type="InterPro" id="IPR004515">
    <property type="entry name" value="Phosphoheptose_Isoase"/>
</dbReference>
<feature type="binding site" evidence="9">
    <location>
        <begin position="126"/>
        <end position="128"/>
    </location>
    <ligand>
        <name>substrate</name>
    </ligand>
</feature>
<organism evidence="11 12">
    <name type="scientific">Acidaminococcus fermentans</name>
    <dbReference type="NCBI Taxonomy" id="905"/>
    <lineage>
        <taxon>Bacteria</taxon>
        <taxon>Bacillati</taxon>
        <taxon>Bacillota</taxon>
        <taxon>Negativicutes</taxon>
        <taxon>Acidaminococcales</taxon>
        <taxon>Acidaminococcaceae</taxon>
        <taxon>Acidaminococcus</taxon>
    </lineage>
</organism>
<dbReference type="PANTHER" id="PTHR30390">
    <property type="entry name" value="SEDOHEPTULOSE 7-PHOSPHATE ISOMERASE / DNAA INITIATOR-ASSOCIATING FACTOR FOR REPLICATION INITIATION"/>
    <property type="match status" value="1"/>
</dbReference>
<dbReference type="Pfam" id="PF13580">
    <property type="entry name" value="SIS_2"/>
    <property type="match status" value="1"/>
</dbReference>
<dbReference type="HAMAP" id="MF_00067">
    <property type="entry name" value="GmhA"/>
    <property type="match status" value="1"/>
</dbReference>
<comment type="function">
    <text evidence="9">Catalyzes the isomerization of sedoheptulose 7-phosphate in D-glycero-D-manno-heptose 7-phosphate.</text>
</comment>
<keyword evidence="4 9" id="KW-0963">Cytoplasm</keyword>
<dbReference type="UniPathway" id="UPA00041">
    <property type="reaction ID" value="UER00436"/>
</dbReference>
<feature type="binding site" evidence="9">
    <location>
        <begin position="100"/>
        <end position="101"/>
    </location>
    <ligand>
        <name>substrate</name>
    </ligand>
</feature>
<comment type="pathway">
    <text evidence="9">Carbohydrate biosynthesis; D-glycero-D-manno-heptose 7-phosphate biosynthesis; D-glycero-alpha-D-manno-heptose 7-phosphate and D-glycero-beta-D-manno-heptose 7-phosphate from sedoheptulose 7-phosphate: step 1/1.</text>
</comment>
<reference evidence="11 12" key="1">
    <citation type="submission" date="2016-10" db="EMBL/GenBank/DDBJ databases">
        <authorList>
            <person name="Varghese N."/>
            <person name="Submissions S."/>
        </authorList>
    </citation>
    <scope>NUCLEOTIDE SEQUENCE [LARGE SCALE GENOMIC DNA]</scope>
    <source>
        <strain evidence="11 12">WCC6</strain>
    </source>
</reference>
<dbReference type="PROSITE" id="PS51464">
    <property type="entry name" value="SIS"/>
    <property type="match status" value="1"/>
</dbReference>
<evidence type="ECO:0000256" key="5">
    <source>
        <dbReference type="ARBA" id="ARBA00022723"/>
    </source>
</evidence>
<dbReference type="PANTHER" id="PTHR30390:SF6">
    <property type="entry name" value="DNAA INITIATOR-ASSOCIATING PROTEIN DIAA"/>
    <property type="match status" value="1"/>
</dbReference>
<dbReference type="EC" id="5.3.1.28" evidence="9"/>
<comment type="cofactor">
    <cofactor evidence="9">
        <name>Zn(2+)</name>
        <dbReference type="ChEBI" id="CHEBI:29105"/>
    </cofactor>
    <text evidence="9">Binds 1 zinc ion per subunit.</text>
</comment>
<dbReference type="InterPro" id="IPR001347">
    <property type="entry name" value="SIS_dom"/>
</dbReference>
<dbReference type="GO" id="GO:0008968">
    <property type="term" value="F:D-sedoheptulose 7-phosphate isomerase activity"/>
    <property type="evidence" value="ECO:0007669"/>
    <property type="project" value="UniProtKB-UniRule"/>
</dbReference>